<accession>A0A0V0GDQ2</accession>
<name>A0A0V0GDQ2_SOLCH</name>
<dbReference type="AlphaFoldDB" id="A0A0V0GDQ2"/>
<feature type="non-terminal residue" evidence="1">
    <location>
        <position position="1"/>
    </location>
</feature>
<protein>
    <submittedName>
        <fullName evidence="1">Putative ovule protein</fullName>
    </submittedName>
</protein>
<proteinExistence type="predicted"/>
<dbReference type="EMBL" id="GEDG01041934">
    <property type="protein sequence ID" value="JAP06290.1"/>
    <property type="molecule type" value="Transcribed_RNA"/>
</dbReference>
<organism evidence="1">
    <name type="scientific">Solanum chacoense</name>
    <name type="common">Chaco potato</name>
    <dbReference type="NCBI Taxonomy" id="4108"/>
    <lineage>
        <taxon>Eukaryota</taxon>
        <taxon>Viridiplantae</taxon>
        <taxon>Streptophyta</taxon>
        <taxon>Embryophyta</taxon>
        <taxon>Tracheophyta</taxon>
        <taxon>Spermatophyta</taxon>
        <taxon>Magnoliopsida</taxon>
        <taxon>eudicotyledons</taxon>
        <taxon>Gunneridae</taxon>
        <taxon>Pentapetalae</taxon>
        <taxon>asterids</taxon>
        <taxon>lamiids</taxon>
        <taxon>Solanales</taxon>
        <taxon>Solanaceae</taxon>
        <taxon>Solanoideae</taxon>
        <taxon>Solaneae</taxon>
        <taxon>Solanum</taxon>
    </lineage>
</organism>
<evidence type="ECO:0000313" key="1">
    <source>
        <dbReference type="EMBL" id="JAP06290.1"/>
    </source>
</evidence>
<sequence>LIAILFNKLDDGFFCSITFILGYITRSRFEVQSWESFNVKFTFWNVICSCIKFCNQNIRIFFE</sequence>
<reference evidence="1" key="1">
    <citation type="submission" date="2015-12" db="EMBL/GenBank/DDBJ databases">
        <title>Gene expression during late stages of embryo sac development: a critical building block for successful pollen-pistil interactions.</title>
        <authorList>
            <person name="Liu Y."/>
            <person name="Joly V."/>
            <person name="Sabar M."/>
            <person name="Matton D.P."/>
        </authorList>
    </citation>
    <scope>NUCLEOTIDE SEQUENCE</scope>
</reference>